<keyword evidence="4" id="KW-0997">Cell inner membrane</keyword>
<name>A0ABT8FVP0_9MICO</name>
<keyword evidence="3" id="KW-1003">Cell membrane</keyword>
<evidence type="ECO:0000313" key="11">
    <source>
        <dbReference type="EMBL" id="MDN4465378.1"/>
    </source>
</evidence>
<dbReference type="InterPro" id="IPR007387">
    <property type="entry name" value="TRAP_DctQ"/>
</dbReference>
<sequence length="191" mass="21120">MTTAEKVATDHRRSEPLWVRGIDLAARVGSWASGACVLLMGLNVVIDVAMRNVVRTPLPGTLDLVTYLWMPCLTLLALGYAEIRDEQIRVTLLVDATSERSRRRQAVVVEAITAALGAWMTYLAIGAAMRSFDISETTISASWLPLWPIRVVVVLSFALFSLSAIARIYRILAGERLKTEIEQGVEAQNDY</sequence>
<dbReference type="EMBL" id="JAHWXI010000018">
    <property type="protein sequence ID" value="MDN4465378.1"/>
    <property type="molecule type" value="Genomic_DNA"/>
</dbReference>
<keyword evidence="5 9" id="KW-0812">Transmembrane</keyword>
<keyword evidence="7 9" id="KW-0472">Membrane</keyword>
<comment type="subcellular location">
    <subcellularLocation>
        <location evidence="1">Cell inner membrane</location>
        <topology evidence="1">Multi-pass membrane protein</topology>
    </subcellularLocation>
</comment>
<evidence type="ECO:0000256" key="3">
    <source>
        <dbReference type="ARBA" id="ARBA00022475"/>
    </source>
</evidence>
<comment type="similarity">
    <text evidence="8">Belongs to the TRAP transporter small permease family.</text>
</comment>
<evidence type="ECO:0000256" key="1">
    <source>
        <dbReference type="ARBA" id="ARBA00004429"/>
    </source>
</evidence>
<reference evidence="11" key="1">
    <citation type="submission" date="2021-06" db="EMBL/GenBank/DDBJ databases">
        <title>Genome-based taxonomic framework of Microbacterium strains isolated from marine environment, the description of four new species and reclassification of four preexisting species.</title>
        <authorList>
            <person name="Lee S.D."/>
            <person name="Kim S.-M."/>
            <person name="Byeon Y.-S."/>
            <person name="Yang H.L."/>
            <person name="Kim I.S."/>
        </authorList>
    </citation>
    <scope>NUCLEOTIDE SEQUENCE</scope>
    <source>
        <strain evidence="11">KACC 20510</strain>
    </source>
</reference>
<feature type="transmembrane region" description="Helical" evidence="9">
    <location>
        <begin position="149"/>
        <end position="169"/>
    </location>
</feature>
<dbReference type="InterPro" id="IPR055348">
    <property type="entry name" value="DctQ"/>
</dbReference>
<keyword evidence="12" id="KW-1185">Reference proteome</keyword>
<keyword evidence="2" id="KW-0813">Transport</keyword>
<dbReference type="Pfam" id="PF04290">
    <property type="entry name" value="DctQ"/>
    <property type="match status" value="1"/>
</dbReference>
<evidence type="ECO:0000256" key="6">
    <source>
        <dbReference type="ARBA" id="ARBA00022989"/>
    </source>
</evidence>
<dbReference type="Proteomes" id="UP001172731">
    <property type="component" value="Unassembled WGS sequence"/>
</dbReference>
<evidence type="ECO:0000256" key="8">
    <source>
        <dbReference type="ARBA" id="ARBA00038436"/>
    </source>
</evidence>
<evidence type="ECO:0000256" key="5">
    <source>
        <dbReference type="ARBA" id="ARBA00022692"/>
    </source>
</evidence>
<accession>A0ABT8FVP0</accession>
<evidence type="ECO:0000313" key="12">
    <source>
        <dbReference type="Proteomes" id="UP001172731"/>
    </source>
</evidence>
<keyword evidence="6 9" id="KW-1133">Transmembrane helix</keyword>
<evidence type="ECO:0000259" key="10">
    <source>
        <dbReference type="Pfam" id="PF04290"/>
    </source>
</evidence>
<dbReference type="PANTHER" id="PTHR35011">
    <property type="entry name" value="2,3-DIKETO-L-GULONATE TRAP TRANSPORTER SMALL PERMEASE PROTEIN YIAM"/>
    <property type="match status" value="1"/>
</dbReference>
<feature type="transmembrane region" description="Helical" evidence="9">
    <location>
        <begin position="107"/>
        <end position="129"/>
    </location>
</feature>
<protein>
    <submittedName>
        <fullName evidence="11">TRAP transporter small permease</fullName>
    </submittedName>
</protein>
<comment type="caution">
    <text evidence="11">The sequence shown here is derived from an EMBL/GenBank/DDBJ whole genome shotgun (WGS) entry which is preliminary data.</text>
</comment>
<feature type="transmembrane region" description="Helical" evidence="9">
    <location>
        <begin position="24"/>
        <end position="46"/>
    </location>
</feature>
<feature type="domain" description="Tripartite ATP-independent periplasmic transporters DctQ component" evidence="10">
    <location>
        <begin position="43"/>
        <end position="172"/>
    </location>
</feature>
<evidence type="ECO:0000256" key="4">
    <source>
        <dbReference type="ARBA" id="ARBA00022519"/>
    </source>
</evidence>
<organism evidence="11 12">
    <name type="scientific">Microbacterium aurantiacum</name>
    <dbReference type="NCBI Taxonomy" id="162393"/>
    <lineage>
        <taxon>Bacteria</taxon>
        <taxon>Bacillati</taxon>
        <taxon>Actinomycetota</taxon>
        <taxon>Actinomycetes</taxon>
        <taxon>Micrococcales</taxon>
        <taxon>Microbacteriaceae</taxon>
        <taxon>Microbacterium</taxon>
    </lineage>
</organism>
<proteinExistence type="inferred from homology"/>
<evidence type="ECO:0000256" key="7">
    <source>
        <dbReference type="ARBA" id="ARBA00023136"/>
    </source>
</evidence>
<evidence type="ECO:0000256" key="2">
    <source>
        <dbReference type="ARBA" id="ARBA00022448"/>
    </source>
</evidence>
<evidence type="ECO:0000256" key="9">
    <source>
        <dbReference type="SAM" id="Phobius"/>
    </source>
</evidence>
<dbReference type="RefSeq" id="WP_301135298.1">
    <property type="nucleotide sequence ID" value="NZ_JAHWXI010000018.1"/>
</dbReference>
<gene>
    <name evidence="11" type="ORF">KZC48_13370</name>
</gene>
<feature type="transmembrane region" description="Helical" evidence="9">
    <location>
        <begin position="66"/>
        <end position="83"/>
    </location>
</feature>